<name>A0A917HHJ5_9BACT</name>
<proteinExistence type="predicted"/>
<comment type="caution">
    <text evidence="1">The sequence shown here is derived from an EMBL/GenBank/DDBJ whole genome shotgun (WGS) entry which is preliminary data.</text>
</comment>
<keyword evidence="2" id="KW-1185">Reference proteome</keyword>
<reference evidence="1" key="2">
    <citation type="submission" date="2020-09" db="EMBL/GenBank/DDBJ databases">
        <authorList>
            <person name="Sun Q."/>
            <person name="Zhou Y."/>
        </authorList>
    </citation>
    <scope>NUCLEOTIDE SEQUENCE</scope>
    <source>
        <strain evidence="1">CGMCC 1.12997</strain>
    </source>
</reference>
<protein>
    <submittedName>
        <fullName evidence="1">Uncharacterized protein</fullName>
    </submittedName>
</protein>
<accession>A0A917HHJ5</accession>
<evidence type="ECO:0000313" key="1">
    <source>
        <dbReference type="EMBL" id="GGG79067.1"/>
    </source>
</evidence>
<dbReference type="EMBL" id="BMGT01000002">
    <property type="protein sequence ID" value="GGG79067.1"/>
    <property type="molecule type" value="Genomic_DNA"/>
</dbReference>
<organism evidence="1 2">
    <name type="scientific">Edaphobacter dinghuensis</name>
    <dbReference type="NCBI Taxonomy" id="1560005"/>
    <lineage>
        <taxon>Bacteria</taxon>
        <taxon>Pseudomonadati</taxon>
        <taxon>Acidobacteriota</taxon>
        <taxon>Terriglobia</taxon>
        <taxon>Terriglobales</taxon>
        <taxon>Acidobacteriaceae</taxon>
        <taxon>Edaphobacter</taxon>
    </lineage>
</organism>
<dbReference type="AlphaFoldDB" id="A0A917HHJ5"/>
<sequence>MTDNVTPANKNADKARVEKLSIVRFMISPGVLECPVGDVKEGILSLLFDARRQGKVVL</sequence>
<reference evidence="1" key="1">
    <citation type="journal article" date="2014" name="Int. J. Syst. Evol. Microbiol.">
        <title>Complete genome sequence of Corynebacterium casei LMG S-19264T (=DSM 44701T), isolated from a smear-ripened cheese.</title>
        <authorList>
            <consortium name="US DOE Joint Genome Institute (JGI-PGF)"/>
            <person name="Walter F."/>
            <person name="Albersmeier A."/>
            <person name="Kalinowski J."/>
            <person name="Ruckert C."/>
        </authorList>
    </citation>
    <scope>NUCLEOTIDE SEQUENCE</scope>
    <source>
        <strain evidence="1">CGMCC 1.12997</strain>
    </source>
</reference>
<evidence type="ECO:0000313" key="2">
    <source>
        <dbReference type="Proteomes" id="UP000647241"/>
    </source>
</evidence>
<dbReference type="Proteomes" id="UP000647241">
    <property type="component" value="Unassembled WGS sequence"/>
</dbReference>
<gene>
    <name evidence="1" type="ORF">GCM10011585_22920</name>
</gene>